<dbReference type="InterPro" id="IPR005225">
    <property type="entry name" value="Small_GTP-bd"/>
</dbReference>
<dbReference type="SUPFAM" id="SSF81383">
    <property type="entry name" value="F-box domain"/>
    <property type="match status" value="1"/>
</dbReference>
<dbReference type="SUPFAM" id="SSF52540">
    <property type="entry name" value="P-loop containing nucleoside triphosphate hydrolases"/>
    <property type="match status" value="1"/>
</dbReference>
<dbReference type="PROSITE" id="PS51419">
    <property type="entry name" value="RAB"/>
    <property type="match status" value="1"/>
</dbReference>
<sequence length="416" mass="46694">MRTLDDDRRITIHGNVISNQMLIGLDENGSMRNLYGLASDLPNEILIKIFTYLNGISFYRVCLVCKSWYRACEDEILWEQVCSMIYPNETQKMQKSNNRRNKITKFKNIYSEIVYNDFILLKTGSFEKKDIKFKKSPWSKEDYIFFHSPNNNNGNSTSNNGNNSANHLNSALVSTGSEENVLSISPSSAVNQSMPVKIVVVGDGAVGKTSLLGRFANDEFLSDQYLPTIFDNFTTYSTFDNKTWAVTIIDTAGSEDYDKIRPLSYTGCDLFICCFDLMNTSSFQNVLNIWIRELNLCAPNVPILLCGTKLDLRISNINESGSLKYYIDSKFSKYGVVTFDEGVALANKIGNCVGYIETSAKSGQGVKKCIETAISYSCKYSLSQLVRYMPRSPTTGSPNSDNGTIPNKRNSNCIIE</sequence>
<dbReference type="InterPro" id="IPR036047">
    <property type="entry name" value="F-box-like_dom_sf"/>
</dbReference>
<dbReference type="SMART" id="SM00175">
    <property type="entry name" value="RAB"/>
    <property type="match status" value="1"/>
</dbReference>
<dbReference type="NCBIfam" id="TIGR00231">
    <property type="entry name" value="small_GTP"/>
    <property type="match status" value="1"/>
</dbReference>
<dbReference type="PRINTS" id="PR00449">
    <property type="entry name" value="RASTRNSFRMNG"/>
</dbReference>
<dbReference type="Gene3D" id="3.40.50.300">
    <property type="entry name" value="P-loop containing nucleotide triphosphate hydrolases"/>
    <property type="match status" value="1"/>
</dbReference>
<dbReference type="SMART" id="SM00256">
    <property type="entry name" value="FBOX"/>
    <property type="match status" value="1"/>
</dbReference>
<dbReference type="Gene3D" id="1.20.1280.50">
    <property type="match status" value="1"/>
</dbReference>
<dbReference type="PANTHER" id="PTHR24072">
    <property type="entry name" value="RHO FAMILY GTPASE"/>
    <property type="match status" value="1"/>
</dbReference>
<dbReference type="Pfam" id="PF12937">
    <property type="entry name" value="F-box-like"/>
    <property type="match status" value="1"/>
</dbReference>
<reference evidence="5 6" key="1">
    <citation type="journal article" date="2010" name="Cell">
        <title>The genome of Naegleria gruberi illuminates early eukaryotic versatility.</title>
        <authorList>
            <person name="Fritz-Laylin L.K."/>
            <person name="Prochnik S.E."/>
            <person name="Ginger M.L."/>
            <person name="Dacks J.B."/>
            <person name="Carpenter M.L."/>
            <person name="Field M.C."/>
            <person name="Kuo A."/>
            <person name="Paredez A."/>
            <person name="Chapman J."/>
            <person name="Pham J."/>
            <person name="Shu S."/>
            <person name="Neupane R."/>
            <person name="Cipriano M."/>
            <person name="Mancuso J."/>
            <person name="Tu H."/>
            <person name="Salamov A."/>
            <person name="Lindquist E."/>
            <person name="Shapiro H."/>
            <person name="Lucas S."/>
            <person name="Grigoriev I.V."/>
            <person name="Cande W.Z."/>
            <person name="Fulton C."/>
            <person name="Rokhsar D.S."/>
            <person name="Dawson S.C."/>
        </authorList>
    </citation>
    <scope>NUCLEOTIDE SEQUENCE [LARGE SCALE GENOMIC DNA]</scope>
    <source>
        <strain evidence="5 6">NEG-M</strain>
    </source>
</reference>
<feature type="region of interest" description="Disordered" evidence="3">
    <location>
        <begin position="391"/>
        <end position="416"/>
    </location>
</feature>
<keyword evidence="2" id="KW-0342">GTP-binding</keyword>
<organism evidence="6">
    <name type="scientific">Naegleria gruberi</name>
    <name type="common">Amoeba</name>
    <dbReference type="NCBI Taxonomy" id="5762"/>
    <lineage>
        <taxon>Eukaryota</taxon>
        <taxon>Discoba</taxon>
        <taxon>Heterolobosea</taxon>
        <taxon>Tetramitia</taxon>
        <taxon>Eutetramitia</taxon>
        <taxon>Vahlkampfiidae</taxon>
        <taxon>Naegleria</taxon>
    </lineage>
</organism>
<dbReference type="KEGG" id="ngr:NAEGRDRAFT_77928"/>
<dbReference type="GeneID" id="8855352"/>
<dbReference type="InterPro" id="IPR003578">
    <property type="entry name" value="Small_GTPase_Rho"/>
</dbReference>
<dbReference type="SMART" id="SM00174">
    <property type="entry name" value="RHO"/>
    <property type="match status" value="1"/>
</dbReference>
<dbReference type="PROSITE" id="PS50181">
    <property type="entry name" value="FBOX"/>
    <property type="match status" value="1"/>
</dbReference>
<dbReference type="AlphaFoldDB" id="D2UZK0"/>
<dbReference type="PROSITE" id="PS51420">
    <property type="entry name" value="RHO"/>
    <property type="match status" value="1"/>
</dbReference>
<dbReference type="STRING" id="5762.D2UZK0"/>
<evidence type="ECO:0000256" key="3">
    <source>
        <dbReference type="SAM" id="MobiDB-lite"/>
    </source>
</evidence>
<keyword evidence="1" id="KW-0547">Nucleotide-binding</keyword>
<dbReference type="InParanoid" id="D2UZK0"/>
<dbReference type="InterPro" id="IPR001810">
    <property type="entry name" value="F-box_dom"/>
</dbReference>
<accession>D2UZK0</accession>
<name>D2UZK0_NAEGR</name>
<dbReference type="Pfam" id="PF00071">
    <property type="entry name" value="Ras"/>
    <property type="match status" value="1"/>
</dbReference>
<dbReference type="GO" id="GO:0003924">
    <property type="term" value="F:GTPase activity"/>
    <property type="evidence" value="ECO:0007669"/>
    <property type="project" value="InterPro"/>
</dbReference>
<dbReference type="Proteomes" id="UP000006671">
    <property type="component" value="Unassembled WGS sequence"/>
</dbReference>
<dbReference type="OrthoDB" id="10260793at2759"/>
<dbReference type="eggNOG" id="KOG0393">
    <property type="taxonomic scope" value="Eukaryota"/>
</dbReference>
<dbReference type="InterPro" id="IPR027417">
    <property type="entry name" value="P-loop_NTPase"/>
</dbReference>
<dbReference type="GO" id="GO:0005525">
    <property type="term" value="F:GTP binding"/>
    <property type="evidence" value="ECO:0007669"/>
    <property type="project" value="UniProtKB-KW"/>
</dbReference>
<evidence type="ECO:0000313" key="5">
    <source>
        <dbReference type="EMBL" id="EFC50168.1"/>
    </source>
</evidence>
<protein>
    <submittedName>
        <fullName evidence="5">Rho family small GTPase</fullName>
    </submittedName>
</protein>
<keyword evidence="6" id="KW-1185">Reference proteome</keyword>
<evidence type="ECO:0000313" key="6">
    <source>
        <dbReference type="Proteomes" id="UP000006671"/>
    </source>
</evidence>
<dbReference type="EMBL" id="GG738846">
    <property type="protein sequence ID" value="EFC50168.1"/>
    <property type="molecule type" value="Genomic_DNA"/>
</dbReference>
<evidence type="ECO:0000259" key="4">
    <source>
        <dbReference type="PROSITE" id="PS50181"/>
    </source>
</evidence>
<evidence type="ECO:0000256" key="1">
    <source>
        <dbReference type="ARBA" id="ARBA00022741"/>
    </source>
</evidence>
<feature type="compositionally biased region" description="Polar residues" evidence="3">
    <location>
        <begin position="392"/>
        <end position="416"/>
    </location>
</feature>
<proteinExistence type="predicted"/>
<dbReference type="VEuPathDB" id="AmoebaDB:NAEGRDRAFT_77928"/>
<dbReference type="PROSITE" id="PS51421">
    <property type="entry name" value="RAS"/>
    <property type="match status" value="1"/>
</dbReference>
<evidence type="ECO:0000256" key="2">
    <source>
        <dbReference type="ARBA" id="ARBA00023134"/>
    </source>
</evidence>
<dbReference type="InterPro" id="IPR001806">
    <property type="entry name" value="Small_GTPase"/>
</dbReference>
<dbReference type="CDD" id="cd00157">
    <property type="entry name" value="Rho"/>
    <property type="match status" value="1"/>
</dbReference>
<dbReference type="GO" id="GO:0007264">
    <property type="term" value="P:small GTPase-mediated signal transduction"/>
    <property type="evidence" value="ECO:0007669"/>
    <property type="project" value="InterPro"/>
</dbReference>
<dbReference type="SMART" id="SM00173">
    <property type="entry name" value="RAS"/>
    <property type="match status" value="1"/>
</dbReference>
<gene>
    <name evidence="5" type="ORF">NAEGRDRAFT_77928</name>
</gene>
<feature type="domain" description="F-box" evidence="4">
    <location>
        <begin position="35"/>
        <end position="81"/>
    </location>
</feature>
<dbReference type="RefSeq" id="XP_002682912.1">
    <property type="nucleotide sequence ID" value="XM_002682866.1"/>
</dbReference>